<keyword evidence="3" id="KW-1185">Reference proteome</keyword>
<evidence type="ECO:0000313" key="3">
    <source>
        <dbReference type="Proteomes" id="UP000675881"/>
    </source>
</evidence>
<dbReference type="GO" id="GO:0030576">
    <property type="term" value="P:Cajal body organization"/>
    <property type="evidence" value="ECO:0007669"/>
    <property type="project" value="TreeGrafter"/>
</dbReference>
<dbReference type="PANTHER" id="PTHR13211">
    <property type="entry name" value="TELOMERASE CAJAL BODY PROTEIN 1"/>
    <property type="match status" value="1"/>
</dbReference>
<reference evidence="2" key="1">
    <citation type="submission" date="2021-02" db="EMBL/GenBank/DDBJ databases">
        <authorList>
            <person name="Bekaert M."/>
        </authorList>
    </citation>
    <scope>NUCLEOTIDE SEQUENCE</scope>
    <source>
        <strain evidence="2">IoA-00</strain>
    </source>
</reference>
<dbReference type="InterPro" id="IPR036770">
    <property type="entry name" value="Ankyrin_rpt-contain_sf"/>
</dbReference>
<gene>
    <name evidence="2" type="ORF">LSAA_6864</name>
</gene>
<dbReference type="GO" id="GO:0003723">
    <property type="term" value="F:RNA binding"/>
    <property type="evidence" value="ECO:0007669"/>
    <property type="project" value="TreeGrafter"/>
</dbReference>
<dbReference type="PROSITE" id="PS50297">
    <property type="entry name" value="ANK_REP_REGION"/>
    <property type="match status" value="1"/>
</dbReference>
<dbReference type="Proteomes" id="UP000675881">
    <property type="component" value="Chromosome 2"/>
</dbReference>
<dbReference type="Pfam" id="PF00536">
    <property type="entry name" value="SAM_1"/>
    <property type="match status" value="1"/>
</dbReference>
<dbReference type="SMART" id="SM00454">
    <property type="entry name" value="SAM"/>
    <property type="match status" value="1"/>
</dbReference>
<sequence>MEDAKFRITKELFLSNPKNKFTKLNGTCLLTSHDDAHFRLYELPNDPPLPELMKPVLDIPKTECIYSMDWYPKMSSMDPVTSVFLSTARASPIHLLDAFNGFIRATYRCYDEADEVTAAMSVKFDRTGGRIYAGLTTGRIDVFDTAIPGRDPLLRYGKGQIGLGMSKKNNEIVVWDLRNPGKLFGILKRTVETNQRIHFHTLDNDLVISGNTDGSIKVYDLKSSPVIVNDEPHIYPIGPKTMMAILKPLNPFQKKKTNQGDEDGMTPTLWAAFEGNLETLRFLIGKGGHMDCTEFLVNFGINVWALDIDLHTARELSGMNGQAEVLAYLDSIHNKLEKSPLLNYRKCHNISRNVNSTTTLHPNGRNEYNYHNDIMKDESSSSKKKNSLNNNFPLTYSEMTGTLSMERKQPIASSSLIFKKLQRYNNKVSSSSWNQEHDQFKIRSKDDDGTLKITNLSGYRRDSEIIFVAPPTNNTSTEVPSEELNYSHSQQTPRRKEIAGILRDLEEGSIGSAGSFAERIDFDESSSSLEEDEVREEEPRDLEEIDVLLASLNLSEFSSLFQREKVDLEALLLLNDEDLKSMSIPIGPRRKLLKAISERKDDIQHSIVMEDSSL</sequence>
<dbReference type="PANTHER" id="PTHR13211:SF0">
    <property type="entry name" value="TELOMERASE CAJAL BODY PROTEIN 1"/>
    <property type="match status" value="1"/>
</dbReference>
<dbReference type="InterPro" id="IPR013761">
    <property type="entry name" value="SAM/pointed_sf"/>
</dbReference>
<dbReference type="Gene3D" id="1.10.150.50">
    <property type="entry name" value="Transcription Factor, Ets-1"/>
    <property type="match status" value="1"/>
</dbReference>
<evidence type="ECO:0000313" key="2">
    <source>
        <dbReference type="EMBL" id="CAF2868628.1"/>
    </source>
</evidence>
<dbReference type="SUPFAM" id="SSF48403">
    <property type="entry name" value="Ankyrin repeat"/>
    <property type="match status" value="1"/>
</dbReference>
<dbReference type="InterPro" id="IPR002110">
    <property type="entry name" value="Ankyrin_rpt"/>
</dbReference>
<dbReference type="SUPFAM" id="SSF47769">
    <property type="entry name" value="SAM/Pointed domain"/>
    <property type="match status" value="1"/>
</dbReference>
<organism evidence="2 3">
    <name type="scientific">Lepeophtheirus salmonis</name>
    <name type="common">Salmon louse</name>
    <name type="synonym">Caligus salmonis</name>
    <dbReference type="NCBI Taxonomy" id="72036"/>
    <lineage>
        <taxon>Eukaryota</taxon>
        <taxon>Metazoa</taxon>
        <taxon>Ecdysozoa</taxon>
        <taxon>Arthropoda</taxon>
        <taxon>Crustacea</taxon>
        <taxon>Multicrustacea</taxon>
        <taxon>Hexanauplia</taxon>
        <taxon>Copepoda</taxon>
        <taxon>Siphonostomatoida</taxon>
        <taxon>Caligidae</taxon>
        <taxon>Lepeophtheirus</taxon>
    </lineage>
</organism>
<proteinExistence type="predicted"/>
<dbReference type="InterPro" id="IPR036322">
    <property type="entry name" value="WD40_repeat_dom_sf"/>
</dbReference>
<accession>A0A7R8CMQ5</accession>
<evidence type="ECO:0000256" key="1">
    <source>
        <dbReference type="SAM" id="MobiDB-lite"/>
    </source>
</evidence>
<dbReference type="OrthoDB" id="76949at2759"/>
<feature type="region of interest" description="Disordered" evidence="1">
    <location>
        <begin position="470"/>
        <end position="493"/>
    </location>
</feature>
<dbReference type="InterPro" id="IPR015943">
    <property type="entry name" value="WD40/YVTN_repeat-like_dom_sf"/>
</dbReference>
<dbReference type="EMBL" id="HG994581">
    <property type="protein sequence ID" value="CAF2868628.1"/>
    <property type="molecule type" value="Genomic_DNA"/>
</dbReference>
<dbReference type="GO" id="GO:0015030">
    <property type="term" value="C:Cajal body"/>
    <property type="evidence" value="ECO:0007669"/>
    <property type="project" value="TreeGrafter"/>
</dbReference>
<dbReference type="PROSITE" id="PS50088">
    <property type="entry name" value="ANK_REPEAT"/>
    <property type="match status" value="1"/>
</dbReference>
<dbReference type="Gene3D" id="1.25.40.20">
    <property type="entry name" value="Ankyrin repeat-containing domain"/>
    <property type="match status" value="1"/>
</dbReference>
<dbReference type="InterPro" id="IPR051150">
    <property type="entry name" value="SWT21/TCAB1_mRNA_Telomere"/>
</dbReference>
<dbReference type="Pfam" id="PF00023">
    <property type="entry name" value="Ank"/>
    <property type="match status" value="1"/>
</dbReference>
<name>A0A7R8CMQ5_LEPSM</name>
<dbReference type="SUPFAM" id="SSF50978">
    <property type="entry name" value="WD40 repeat-like"/>
    <property type="match status" value="1"/>
</dbReference>
<dbReference type="AlphaFoldDB" id="A0A7R8CMQ5"/>
<feature type="compositionally biased region" description="Polar residues" evidence="1">
    <location>
        <begin position="471"/>
        <end position="492"/>
    </location>
</feature>
<protein>
    <submittedName>
        <fullName evidence="2">USH1G</fullName>
    </submittedName>
</protein>
<dbReference type="InterPro" id="IPR001660">
    <property type="entry name" value="SAM"/>
</dbReference>
<dbReference type="Gene3D" id="2.130.10.10">
    <property type="entry name" value="YVTN repeat-like/Quinoprotein amine dehydrogenase"/>
    <property type="match status" value="1"/>
</dbReference>